<evidence type="ECO:0000313" key="2">
    <source>
        <dbReference type="EMBL" id="SVB47312.1"/>
    </source>
</evidence>
<protein>
    <submittedName>
        <fullName evidence="2">Uncharacterized protein</fullName>
    </submittedName>
</protein>
<keyword evidence="1" id="KW-0812">Transmembrane</keyword>
<keyword evidence="1" id="KW-1133">Transmembrane helix</keyword>
<feature type="transmembrane region" description="Helical" evidence="1">
    <location>
        <begin position="25"/>
        <end position="48"/>
    </location>
</feature>
<dbReference type="EMBL" id="UINC01043370">
    <property type="protein sequence ID" value="SVB47312.1"/>
    <property type="molecule type" value="Genomic_DNA"/>
</dbReference>
<name>A0A382EAF3_9ZZZZ</name>
<accession>A0A382EAF3</accession>
<gene>
    <name evidence="2" type="ORF">METZ01_LOCUS200166</name>
</gene>
<keyword evidence="1" id="KW-0472">Membrane</keyword>
<proteinExistence type="predicted"/>
<evidence type="ECO:0000256" key="1">
    <source>
        <dbReference type="SAM" id="Phobius"/>
    </source>
</evidence>
<organism evidence="2">
    <name type="scientific">marine metagenome</name>
    <dbReference type="NCBI Taxonomy" id="408172"/>
    <lineage>
        <taxon>unclassified sequences</taxon>
        <taxon>metagenomes</taxon>
        <taxon>ecological metagenomes</taxon>
    </lineage>
</organism>
<dbReference type="AlphaFoldDB" id="A0A382EAF3"/>
<reference evidence="2" key="1">
    <citation type="submission" date="2018-05" db="EMBL/GenBank/DDBJ databases">
        <authorList>
            <person name="Lanie J.A."/>
            <person name="Ng W.-L."/>
            <person name="Kazmierczak K.M."/>
            <person name="Andrzejewski T.M."/>
            <person name="Davidsen T.M."/>
            <person name="Wayne K.J."/>
            <person name="Tettelin H."/>
            <person name="Glass J.I."/>
            <person name="Rusch D."/>
            <person name="Podicherti R."/>
            <person name="Tsui H.-C.T."/>
            <person name="Winkler M.E."/>
        </authorList>
    </citation>
    <scope>NUCLEOTIDE SEQUENCE</scope>
</reference>
<sequence>MLGQISQLSILNEAICKSDNTRKTYYLPMMSTSSSLCSVVLTPFLMLIDALNKFRRRFFWLFRLLLGFDHNGPSIL</sequence>